<dbReference type="Gene3D" id="3.30.70.270">
    <property type="match status" value="1"/>
</dbReference>
<feature type="domain" description="GGDEF" evidence="1">
    <location>
        <begin position="195"/>
        <end position="311"/>
    </location>
</feature>
<dbReference type="SMART" id="SM00267">
    <property type="entry name" value="GGDEF"/>
    <property type="match status" value="1"/>
</dbReference>
<dbReference type="SMART" id="SM00065">
    <property type="entry name" value="GAF"/>
    <property type="match status" value="1"/>
</dbReference>
<dbReference type="InterPro" id="IPR000160">
    <property type="entry name" value="GGDEF_dom"/>
</dbReference>
<accession>A0A1S8CTT4</accession>
<dbReference type="RefSeq" id="WP_076878208.1">
    <property type="nucleotide sequence ID" value="NZ_MLCN01000022.1"/>
</dbReference>
<sequence length="311" mass="35862">MNFQLSASFEDAGRAVLNFLHQRLDFDLWMITRTEGDDWIVLQSEDHGYQVKPGQVFHWADSFCSHMVQGMAPRIAPCSDDIELYATAPIAKMVPIKAYIGFPLLRENGELFGTLCAIDPQPKPESIRQEQELIDLLSNLLSVILQNELQRTQYTRYFERLQVESLIDDVTQLYDRRAWDRLINAEEERSRRHGHPSAIYTIKMDNWQEINETQGKAASNALIKRATVALKKILHDHDILARLREDEIAILNITLDKAKADDFFHYIRQTLQHVDVKASIGYALRHPSTGLHHALAQAEKHVQTYQHSTQH</sequence>
<dbReference type="InterPro" id="IPR050706">
    <property type="entry name" value="Cyclic-di-GMP_PDE-like"/>
</dbReference>
<dbReference type="Proteomes" id="UP000192132">
    <property type="component" value="Unassembled WGS sequence"/>
</dbReference>
<evidence type="ECO:0000259" key="1">
    <source>
        <dbReference type="PROSITE" id="PS50887"/>
    </source>
</evidence>
<dbReference type="OrthoDB" id="9812358at2"/>
<comment type="caution">
    <text evidence="2">The sequence shown here is derived from an EMBL/GenBank/DDBJ whole genome shotgun (WGS) entry which is preliminary data.</text>
</comment>
<keyword evidence="3" id="KW-1185">Reference proteome</keyword>
<gene>
    <name evidence="2" type="ORF">BKE30_08720</name>
</gene>
<dbReference type="AlphaFoldDB" id="A0A1S8CTT4"/>
<reference evidence="2 3" key="1">
    <citation type="submission" date="2016-10" db="EMBL/GenBank/DDBJ databases">
        <title>Draft Genome sequence of Alkanindiges sp. strain H1.</title>
        <authorList>
            <person name="Subhash Y."/>
            <person name="Lee S."/>
        </authorList>
    </citation>
    <scope>NUCLEOTIDE SEQUENCE [LARGE SCALE GENOMIC DNA]</scope>
    <source>
        <strain evidence="2 3">H1</strain>
    </source>
</reference>
<dbReference type="InterPro" id="IPR043128">
    <property type="entry name" value="Rev_trsase/Diguanyl_cyclase"/>
</dbReference>
<dbReference type="SUPFAM" id="SSF55781">
    <property type="entry name" value="GAF domain-like"/>
    <property type="match status" value="1"/>
</dbReference>
<dbReference type="STRING" id="1907941.BKE30_08720"/>
<dbReference type="PROSITE" id="PS50887">
    <property type="entry name" value="GGDEF"/>
    <property type="match status" value="1"/>
</dbReference>
<dbReference type="InterPro" id="IPR029787">
    <property type="entry name" value="Nucleotide_cyclase"/>
</dbReference>
<dbReference type="EMBL" id="MLCN01000022">
    <property type="protein sequence ID" value="ONG39843.1"/>
    <property type="molecule type" value="Genomic_DNA"/>
</dbReference>
<dbReference type="Gene3D" id="3.30.450.40">
    <property type="match status" value="1"/>
</dbReference>
<dbReference type="Pfam" id="PF00990">
    <property type="entry name" value="GGDEF"/>
    <property type="match status" value="1"/>
</dbReference>
<dbReference type="Pfam" id="PF01590">
    <property type="entry name" value="GAF"/>
    <property type="match status" value="1"/>
</dbReference>
<evidence type="ECO:0000313" key="3">
    <source>
        <dbReference type="Proteomes" id="UP000192132"/>
    </source>
</evidence>
<dbReference type="InterPro" id="IPR029016">
    <property type="entry name" value="GAF-like_dom_sf"/>
</dbReference>
<protein>
    <recommendedName>
        <fullName evidence="1">GGDEF domain-containing protein</fullName>
    </recommendedName>
</protein>
<dbReference type="PANTHER" id="PTHR33121:SF79">
    <property type="entry name" value="CYCLIC DI-GMP PHOSPHODIESTERASE PDED-RELATED"/>
    <property type="match status" value="1"/>
</dbReference>
<dbReference type="NCBIfam" id="TIGR00254">
    <property type="entry name" value="GGDEF"/>
    <property type="match status" value="1"/>
</dbReference>
<dbReference type="GO" id="GO:0071111">
    <property type="term" value="F:cyclic-guanylate-specific phosphodiesterase activity"/>
    <property type="evidence" value="ECO:0007669"/>
    <property type="project" value="InterPro"/>
</dbReference>
<name>A0A1S8CTT4_9GAMM</name>
<organism evidence="2 3">
    <name type="scientific">Alkanindiges hydrocarboniclasticus</name>
    <dbReference type="NCBI Taxonomy" id="1907941"/>
    <lineage>
        <taxon>Bacteria</taxon>
        <taxon>Pseudomonadati</taxon>
        <taxon>Pseudomonadota</taxon>
        <taxon>Gammaproteobacteria</taxon>
        <taxon>Moraxellales</taxon>
        <taxon>Moraxellaceae</taxon>
        <taxon>Alkanindiges</taxon>
    </lineage>
</organism>
<evidence type="ECO:0000313" key="2">
    <source>
        <dbReference type="EMBL" id="ONG39843.1"/>
    </source>
</evidence>
<dbReference type="PANTHER" id="PTHR33121">
    <property type="entry name" value="CYCLIC DI-GMP PHOSPHODIESTERASE PDEF"/>
    <property type="match status" value="1"/>
</dbReference>
<dbReference type="InterPro" id="IPR003018">
    <property type="entry name" value="GAF"/>
</dbReference>
<proteinExistence type="predicted"/>
<dbReference type="SUPFAM" id="SSF55073">
    <property type="entry name" value="Nucleotide cyclase"/>
    <property type="match status" value="1"/>
</dbReference>